<proteinExistence type="predicted"/>
<evidence type="ECO:0000313" key="4">
    <source>
        <dbReference type="Proteomes" id="UP001195483"/>
    </source>
</evidence>
<reference evidence="3" key="1">
    <citation type="journal article" date="2021" name="Genome Biol. Evol.">
        <title>A High-Quality Reference Genome for a Parasitic Bivalve with Doubly Uniparental Inheritance (Bivalvia: Unionida).</title>
        <authorList>
            <person name="Smith C.H."/>
        </authorList>
    </citation>
    <scope>NUCLEOTIDE SEQUENCE</scope>
    <source>
        <strain evidence="3">CHS0354</strain>
    </source>
</reference>
<dbReference type="AlphaFoldDB" id="A0AAE0STW1"/>
<sequence length="404" mass="45594">MDVVTRISVLLLFIEIGHSKELNPTISVQGDNATVSIHAHKTEGETLLEINFSGYISNEHFSNIMIYRRKKGESENISINRNYTGRIDRIEQHNDHFSFLLINVMFYDSGNYKVNVHSKLEGNTIILVARRIYVANIRNPSTLSFVFYDLNASSITVDNPTSKLTQPVLIYNATNDSCIYTDAVSVEKINCVLRKGEFSFIIPEIGWLHKGSYFAWDDKGRLLDSLFLDIQDTTITKYLTTTSSLDTGQVNPLLYVVLSMGGILAAVFIAYIRYKITICLRADRESNRNTLKDFNRDDGNECLPERSSLGNSLTIRSNKNGELSTELDMDCVQVKKVTQFGQNVVPAQNEHSLKLDCVQVNDGLDGYLSPIHSRSVEVDYYIHPLSTCPVESDDYIHVIHTSPV</sequence>
<feature type="signal peptide" evidence="2">
    <location>
        <begin position="1"/>
        <end position="19"/>
    </location>
</feature>
<accession>A0AAE0STW1</accession>
<protein>
    <submittedName>
        <fullName evidence="3">Uncharacterized protein</fullName>
    </submittedName>
</protein>
<keyword evidence="1" id="KW-0812">Transmembrane</keyword>
<comment type="caution">
    <text evidence="3">The sequence shown here is derived from an EMBL/GenBank/DDBJ whole genome shotgun (WGS) entry which is preliminary data.</text>
</comment>
<reference evidence="3" key="3">
    <citation type="submission" date="2023-05" db="EMBL/GenBank/DDBJ databases">
        <authorList>
            <person name="Smith C.H."/>
        </authorList>
    </citation>
    <scope>NUCLEOTIDE SEQUENCE</scope>
    <source>
        <strain evidence="3">CHS0354</strain>
        <tissue evidence="3">Mantle</tissue>
    </source>
</reference>
<keyword evidence="1" id="KW-1133">Transmembrane helix</keyword>
<organism evidence="3 4">
    <name type="scientific">Potamilus streckersoni</name>
    <dbReference type="NCBI Taxonomy" id="2493646"/>
    <lineage>
        <taxon>Eukaryota</taxon>
        <taxon>Metazoa</taxon>
        <taxon>Spiralia</taxon>
        <taxon>Lophotrochozoa</taxon>
        <taxon>Mollusca</taxon>
        <taxon>Bivalvia</taxon>
        <taxon>Autobranchia</taxon>
        <taxon>Heteroconchia</taxon>
        <taxon>Palaeoheterodonta</taxon>
        <taxon>Unionida</taxon>
        <taxon>Unionoidea</taxon>
        <taxon>Unionidae</taxon>
        <taxon>Ambleminae</taxon>
        <taxon>Lampsilini</taxon>
        <taxon>Potamilus</taxon>
    </lineage>
</organism>
<gene>
    <name evidence="3" type="ORF">CHS0354_042408</name>
</gene>
<feature type="chain" id="PRO_5042056020" evidence="2">
    <location>
        <begin position="20"/>
        <end position="404"/>
    </location>
</feature>
<evidence type="ECO:0000256" key="1">
    <source>
        <dbReference type="SAM" id="Phobius"/>
    </source>
</evidence>
<name>A0AAE0STW1_9BIVA</name>
<evidence type="ECO:0000256" key="2">
    <source>
        <dbReference type="SAM" id="SignalP"/>
    </source>
</evidence>
<keyword evidence="1" id="KW-0472">Membrane</keyword>
<reference evidence="3" key="2">
    <citation type="journal article" date="2021" name="Genome Biol. Evol.">
        <title>Developing a high-quality reference genome for a parasitic bivalve with doubly uniparental inheritance (Bivalvia: Unionida).</title>
        <authorList>
            <person name="Smith C.H."/>
        </authorList>
    </citation>
    <scope>NUCLEOTIDE SEQUENCE</scope>
    <source>
        <strain evidence="3">CHS0354</strain>
        <tissue evidence="3">Mantle</tissue>
    </source>
</reference>
<evidence type="ECO:0000313" key="3">
    <source>
        <dbReference type="EMBL" id="KAK3598040.1"/>
    </source>
</evidence>
<keyword evidence="4" id="KW-1185">Reference proteome</keyword>
<feature type="transmembrane region" description="Helical" evidence="1">
    <location>
        <begin position="253"/>
        <end position="274"/>
    </location>
</feature>
<keyword evidence="2" id="KW-0732">Signal</keyword>
<dbReference type="EMBL" id="JAEAOA010002354">
    <property type="protein sequence ID" value="KAK3598040.1"/>
    <property type="molecule type" value="Genomic_DNA"/>
</dbReference>
<dbReference type="Proteomes" id="UP001195483">
    <property type="component" value="Unassembled WGS sequence"/>
</dbReference>